<evidence type="ECO:0000313" key="3">
    <source>
        <dbReference type="Proteomes" id="UP000236664"/>
    </source>
</evidence>
<reference evidence="2 3" key="1">
    <citation type="submission" date="2017-06" db="EMBL/GenBank/DDBJ databases">
        <title>Genome of Fusarium nygamai isolate CS10214.</title>
        <authorList>
            <person name="Gardiner D.M."/>
            <person name="Obanor F."/>
            <person name="Kazan K."/>
        </authorList>
    </citation>
    <scope>NUCLEOTIDE SEQUENCE [LARGE SCALE GENOMIC DNA]</scope>
    <source>
        <strain evidence="2 3">CS10214</strain>
    </source>
</reference>
<evidence type="ECO:0000256" key="1">
    <source>
        <dbReference type="SAM" id="MobiDB-lite"/>
    </source>
</evidence>
<dbReference type="OrthoDB" id="5093956at2759"/>
<comment type="caution">
    <text evidence="2">The sequence shown here is derived from an EMBL/GenBank/DDBJ whole genome shotgun (WGS) entry which is preliminary data.</text>
</comment>
<dbReference type="Proteomes" id="UP000236664">
    <property type="component" value="Unassembled WGS sequence"/>
</dbReference>
<accession>A0A2K0WT76</accession>
<gene>
    <name evidence="2" type="ORF">FNYG_01298</name>
</gene>
<keyword evidence="3" id="KW-1185">Reference proteome</keyword>
<proteinExistence type="predicted"/>
<feature type="region of interest" description="Disordered" evidence="1">
    <location>
        <begin position="62"/>
        <end position="158"/>
    </location>
</feature>
<evidence type="ECO:0000313" key="2">
    <source>
        <dbReference type="EMBL" id="PNP85469.1"/>
    </source>
</evidence>
<dbReference type="EMBL" id="MTQA01000019">
    <property type="protein sequence ID" value="PNP85469.1"/>
    <property type="molecule type" value="Genomic_DNA"/>
</dbReference>
<feature type="compositionally biased region" description="Low complexity" evidence="1">
    <location>
        <begin position="78"/>
        <end position="111"/>
    </location>
</feature>
<protein>
    <submittedName>
        <fullName evidence="2">Uncharacterized protein</fullName>
    </submittedName>
</protein>
<name>A0A2K0WT76_GIBNY</name>
<sequence length="158" mass="17615">MAESTKAERLDYLFEMALTIHEGIAEHLEGNDELDNQLITRLKEADHFIVVKKALQDRLIDHHSNTDSDNELAPADATPPSSHYSHSTTGHSPQSQYSPPSPSLFFSSPEPQGTPTSAPARRKATRRIPGETRGSKALRKMRRSVPYASWVDKPKSLK</sequence>
<organism evidence="2 3">
    <name type="scientific">Gibberella nygamai</name>
    <name type="common">Bean root rot disease fungus</name>
    <name type="synonym">Fusarium nygamai</name>
    <dbReference type="NCBI Taxonomy" id="42673"/>
    <lineage>
        <taxon>Eukaryota</taxon>
        <taxon>Fungi</taxon>
        <taxon>Dikarya</taxon>
        <taxon>Ascomycota</taxon>
        <taxon>Pezizomycotina</taxon>
        <taxon>Sordariomycetes</taxon>
        <taxon>Hypocreomycetidae</taxon>
        <taxon>Hypocreales</taxon>
        <taxon>Nectriaceae</taxon>
        <taxon>Fusarium</taxon>
        <taxon>Fusarium fujikuroi species complex</taxon>
    </lineage>
</organism>
<dbReference type="AlphaFoldDB" id="A0A2K0WT76"/>